<dbReference type="Pfam" id="PF00084">
    <property type="entry name" value="Sushi"/>
    <property type="match status" value="3"/>
</dbReference>
<dbReference type="SMART" id="SM00186">
    <property type="entry name" value="FBG"/>
    <property type="match status" value="1"/>
</dbReference>
<feature type="domain" description="Sushi" evidence="5">
    <location>
        <begin position="146"/>
        <end position="209"/>
    </location>
</feature>
<feature type="disulfide bond" evidence="2">
    <location>
        <begin position="148"/>
        <end position="191"/>
    </location>
</feature>
<keyword evidence="4" id="KW-1133">Transmembrane helix</keyword>
<feature type="compositionally biased region" description="Polar residues" evidence="3">
    <location>
        <begin position="71"/>
        <end position="90"/>
    </location>
</feature>
<sequence>MESFAYRSQVDEVQQEPSQISDAGGLRFSKKLCSKRMKFMFVVLLMAIMITILVVVLAVVLTRHQVPPQPYSSSSARLNGESSNCTQPPTLENGGVRHRFPMYFVNEDVPYTCTSGYKLVGSNTSVCDKSGLWRWKYQQKAPECKKICSAPPTLKQGTIQDQPPPVYLQSDRVQYQCNEGFHLDQSNSVTCQVNGSWTWETGHPPMCLKGCADPPLVRYATLINSTDQNRPFIAGDTVKYTCNDGYNFTHGHYVTCLSNGTWQGEGNKAPRCLQDIRPKSCLELLGAGYSQSKVYKIYPFGGAGFDIYCDQDTDDGGWDVIQRRLDGNQDFYLGWNNYVIGFGDPNDDYWIGLENIHRITTASPHELRIDLGDFLSLTRFAKYRYFQINSAATNYSLSVGGFSGNAGDGLRRLNGRPFSTYDRDNDGSSNTHCAVKYGGAWWYAACFSGASNLNGEYLRGAHDNKGGVAWLPWRSNYSLKTASMKIRRQSIV</sequence>
<dbReference type="PROSITE" id="PS51406">
    <property type="entry name" value="FIBRINOGEN_C_2"/>
    <property type="match status" value="1"/>
</dbReference>
<name>A0ABP0FN84_CLALP</name>
<dbReference type="PROSITE" id="PS50923">
    <property type="entry name" value="SUSHI"/>
    <property type="match status" value="3"/>
</dbReference>
<evidence type="ECO:0000256" key="2">
    <source>
        <dbReference type="PROSITE-ProRule" id="PRU00302"/>
    </source>
</evidence>
<evidence type="ECO:0000313" key="7">
    <source>
        <dbReference type="EMBL" id="CAK8679897.1"/>
    </source>
</evidence>
<feature type="transmembrane region" description="Helical" evidence="4">
    <location>
        <begin position="39"/>
        <end position="61"/>
    </location>
</feature>
<feature type="domain" description="Sushi" evidence="5">
    <location>
        <begin position="210"/>
        <end position="274"/>
    </location>
</feature>
<organism evidence="7 8">
    <name type="scientific">Clavelina lepadiformis</name>
    <name type="common">Light-bulb sea squirt</name>
    <name type="synonym">Ascidia lepadiformis</name>
    <dbReference type="NCBI Taxonomy" id="159417"/>
    <lineage>
        <taxon>Eukaryota</taxon>
        <taxon>Metazoa</taxon>
        <taxon>Chordata</taxon>
        <taxon>Tunicata</taxon>
        <taxon>Ascidiacea</taxon>
        <taxon>Aplousobranchia</taxon>
        <taxon>Clavelinidae</taxon>
        <taxon>Clavelina</taxon>
    </lineage>
</organism>
<feature type="region of interest" description="Disordered" evidence="3">
    <location>
        <begin position="69"/>
        <end position="91"/>
    </location>
</feature>
<proteinExistence type="predicted"/>
<keyword evidence="2" id="KW-0768">Sushi</keyword>
<evidence type="ECO:0000256" key="3">
    <source>
        <dbReference type="SAM" id="MobiDB-lite"/>
    </source>
</evidence>
<dbReference type="SMART" id="SM00032">
    <property type="entry name" value="CCP"/>
    <property type="match status" value="3"/>
</dbReference>
<dbReference type="CDD" id="cd00087">
    <property type="entry name" value="FReD"/>
    <property type="match status" value="1"/>
</dbReference>
<accession>A0ABP0FN84</accession>
<comment type="caution">
    <text evidence="2">Lacks conserved residue(s) required for the propagation of feature annotation.</text>
</comment>
<protein>
    <submittedName>
        <fullName evidence="7">Uncharacterized protein</fullName>
    </submittedName>
</protein>
<dbReference type="InterPro" id="IPR035976">
    <property type="entry name" value="Sushi/SCR/CCP_sf"/>
</dbReference>
<dbReference type="CDD" id="cd00033">
    <property type="entry name" value="CCP"/>
    <property type="match status" value="3"/>
</dbReference>
<dbReference type="InterPro" id="IPR014716">
    <property type="entry name" value="Fibrinogen_a/b/g_C_1"/>
</dbReference>
<reference evidence="7 8" key="1">
    <citation type="submission" date="2024-02" db="EMBL/GenBank/DDBJ databases">
        <authorList>
            <person name="Daric V."/>
            <person name="Darras S."/>
        </authorList>
    </citation>
    <scope>NUCLEOTIDE SEQUENCE [LARGE SCALE GENOMIC DNA]</scope>
</reference>
<dbReference type="NCBIfam" id="NF040941">
    <property type="entry name" value="GGGWT_bact"/>
    <property type="match status" value="1"/>
</dbReference>
<dbReference type="PANTHER" id="PTHR19143">
    <property type="entry name" value="FIBRINOGEN/TENASCIN/ANGIOPOEITIN"/>
    <property type="match status" value="1"/>
</dbReference>
<keyword evidence="8" id="KW-1185">Reference proteome</keyword>
<evidence type="ECO:0000259" key="6">
    <source>
        <dbReference type="PROSITE" id="PS51406"/>
    </source>
</evidence>
<feature type="domain" description="Sushi" evidence="5">
    <location>
        <begin position="83"/>
        <end position="143"/>
    </location>
</feature>
<dbReference type="SUPFAM" id="SSF56496">
    <property type="entry name" value="Fibrinogen C-terminal domain-like"/>
    <property type="match status" value="1"/>
</dbReference>
<dbReference type="Gene3D" id="2.10.70.10">
    <property type="entry name" value="Complement Module, domain 1"/>
    <property type="match status" value="3"/>
</dbReference>
<dbReference type="InterPro" id="IPR000436">
    <property type="entry name" value="Sushi_SCR_CCP_dom"/>
</dbReference>
<evidence type="ECO:0000256" key="1">
    <source>
        <dbReference type="ARBA" id="ARBA00023157"/>
    </source>
</evidence>
<comment type="caution">
    <text evidence="7">The sequence shown here is derived from an EMBL/GenBank/DDBJ whole genome shotgun (WGS) entry which is preliminary data.</text>
</comment>
<dbReference type="EMBL" id="CAWYQH010000068">
    <property type="protein sequence ID" value="CAK8679897.1"/>
    <property type="molecule type" value="Genomic_DNA"/>
</dbReference>
<feature type="domain" description="Fibrinogen C-terminal" evidence="6">
    <location>
        <begin position="272"/>
        <end position="490"/>
    </location>
</feature>
<evidence type="ECO:0000313" key="8">
    <source>
        <dbReference type="Proteomes" id="UP001642483"/>
    </source>
</evidence>
<evidence type="ECO:0000259" key="5">
    <source>
        <dbReference type="PROSITE" id="PS50923"/>
    </source>
</evidence>
<dbReference type="Gene3D" id="3.90.215.10">
    <property type="entry name" value="Gamma Fibrinogen, chain A, domain 1"/>
    <property type="match status" value="1"/>
</dbReference>
<keyword evidence="1 2" id="KW-1015">Disulfide bond</keyword>
<dbReference type="Proteomes" id="UP001642483">
    <property type="component" value="Unassembled WGS sequence"/>
</dbReference>
<dbReference type="InterPro" id="IPR036056">
    <property type="entry name" value="Fibrinogen-like_C"/>
</dbReference>
<dbReference type="InterPro" id="IPR002181">
    <property type="entry name" value="Fibrinogen_a/b/g_C_dom"/>
</dbReference>
<evidence type="ECO:0000256" key="4">
    <source>
        <dbReference type="SAM" id="Phobius"/>
    </source>
</evidence>
<dbReference type="Pfam" id="PF00147">
    <property type="entry name" value="Fibrinogen_C"/>
    <property type="match status" value="1"/>
</dbReference>
<dbReference type="SUPFAM" id="SSF57535">
    <property type="entry name" value="Complement control module/SCR domain"/>
    <property type="match status" value="3"/>
</dbReference>
<keyword evidence="4" id="KW-0812">Transmembrane</keyword>
<keyword evidence="4" id="KW-0472">Membrane</keyword>
<gene>
    <name evidence="7" type="ORF">CVLEPA_LOCUS10142</name>
</gene>
<dbReference type="InterPro" id="IPR050373">
    <property type="entry name" value="Fibrinogen_C-term_domain"/>
</dbReference>